<dbReference type="AlphaFoldDB" id="A0A432W961"/>
<dbReference type="Proteomes" id="UP000288293">
    <property type="component" value="Unassembled WGS sequence"/>
</dbReference>
<evidence type="ECO:0008006" key="3">
    <source>
        <dbReference type="Google" id="ProtNLM"/>
    </source>
</evidence>
<dbReference type="EMBL" id="PIPL01000001">
    <property type="protein sequence ID" value="RUO26690.1"/>
    <property type="molecule type" value="Genomic_DNA"/>
</dbReference>
<dbReference type="OrthoDB" id="5296002at2"/>
<dbReference type="SUPFAM" id="SSF53067">
    <property type="entry name" value="Actin-like ATPase domain"/>
    <property type="match status" value="1"/>
</dbReference>
<dbReference type="Gene3D" id="3.30.1490.300">
    <property type="match status" value="1"/>
</dbReference>
<organism evidence="1 2">
    <name type="scientific">Aliidiomarina minuta</name>
    <dbReference type="NCBI Taxonomy" id="880057"/>
    <lineage>
        <taxon>Bacteria</taxon>
        <taxon>Pseudomonadati</taxon>
        <taxon>Pseudomonadota</taxon>
        <taxon>Gammaproteobacteria</taxon>
        <taxon>Alteromonadales</taxon>
        <taxon>Idiomarinaceae</taxon>
        <taxon>Aliidiomarina</taxon>
    </lineage>
</organism>
<dbReference type="Gene3D" id="3.30.420.40">
    <property type="match status" value="2"/>
</dbReference>
<sequence>MLDAFQRFFKRRQSKHLLAIALRHGRVNLLITRRTSAAADIDEDHLVVNDEQKVEAGDYAAAIRILLARYEKLNLRKAPVQIVLGPKLVHQVSMERPQLEDNEIAASLHWSLKELVDIPANDVVADYYDPAIQVSGRDKIHVVAVQKSWLQKVLLPVNEAKLDIQGIINEDLALTQLFPEQQAPLVLLSQYGQEQAQLLLIARQKLIVSRQLKPLISLKQPADVAIDTYETDMLALELQRSLDYYSGQLRQPALQHVQLAMPGSHQSDVAKVLTESLSLKVDIFTYPGWASELAAGDFSDLAAMAGVMWLNNELFGRHDEVSS</sequence>
<evidence type="ECO:0000313" key="2">
    <source>
        <dbReference type="Proteomes" id="UP000288293"/>
    </source>
</evidence>
<comment type="caution">
    <text evidence="1">The sequence shown here is derived from an EMBL/GenBank/DDBJ whole genome shotgun (WGS) entry which is preliminary data.</text>
</comment>
<reference evidence="1 2" key="1">
    <citation type="journal article" date="2011" name="Front. Microbiol.">
        <title>Genomic signatures of strain selection and enhancement in Bacillus atrophaeus var. globigii, a historical biowarfare simulant.</title>
        <authorList>
            <person name="Gibbons H.S."/>
            <person name="Broomall S.M."/>
            <person name="McNew L.A."/>
            <person name="Daligault H."/>
            <person name="Chapman C."/>
            <person name="Bruce D."/>
            <person name="Karavis M."/>
            <person name="Krepps M."/>
            <person name="McGregor P.A."/>
            <person name="Hong C."/>
            <person name="Park K.H."/>
            <person name="Akmal A."/>
            <person name="Feldman A."/>
            <person name="Lin J.S."/>
            <person name="Chang W.E."/>
            <person name="Higgs B.W."/>
            <person name="Demirev P."/>
            <person name="Lindquist J."/>
            <person name="Liem A."/>
            <person name="Fochler E."/>
            <person name="Read T.D."/>
            <person name="Tapia R."/>
            <person name="Johnson S."/>
            <person name="Bishop-Lilly K.A."/>
            <person name="Detter C."/>
            <person name="Han C."/>
            <person name="Sozhamannan S."/>
            <person name="Rosenzweig C.N."/>
            <person name="Skowronski E.W."/>
        </authorList>
    </citation>
    <scope>NUCLEOTIDE SEQUENCE [LARGE SCALE GENOMIC DNA]</scope>
    <source>
        <strain evidence="1 2">MLST1</strain>
    </source>
</reference>
<evidence type="ECO:0000313" key="1">
    <source>
        <dbReference type="EMBL" id="RUO26690.1"/>
    </source>
</evidence>
<keyword evidence="2" id="KW-1185">Reference proteome</keyword>
<accession>A0A432W961</accession>
<proteinExistence type="predicted"/>
<dbReference type="RefSeq" id="WP_126803501.1">
    <property type="nucleotide sequence ID" value="NZ_PIPL01000001.1"/>
</dbReference>
<gene>
    <name evidence="1" type="ORF">CWE09_08315</name>
</gene>
<dbReference type="InterPro" id="IPR043129">
    <property type="entry name" value="ATPase_NBD"/>
</dbReference>
<name>A0A432W961_9GAMM</name>
<protein>
    <recommendedName>
        <fullName evidence="3">MSHA biogenesis protein MshI</fullName>
    </recommendedName>
</protein>